<name>A0A6I3J9I2_9ACTN</name>
<accession>A0A6I3J9I2</accession>
<proteinExistence type="predicted"/>
<dbReference type="Proteomes" id="UP000433406">
    <property type="component" value="Unassembled WGS sequence"/>
</dbReference>
<evidence type="ECO:0000313" key="2">
    <source>
        <dbReference type="Proteomes" id="UP000433406"/>
    </source>
</evidence>
<dbReference type="EMBL" id="WLCI01000003">
    <property type="protein sequence ID" value="MTB94098.1"/>
    <property type="molecule type" value="Genomic_DNA"/>
</dbReference>
<dbReference type="AlphaFoldDB" id="A0A6I3J9I2"/>
<gene>
    <name evidence="1" type="ORF">GGQ22_03290</name>
</gene>
<evidence type="ECO:0000313" key="1">
    <source>
        <dbReference type="EMBL" id="MTB94098.1"/>
    </source>
</evidence>
<comment type="caution">
    <text evidence="1">The sequence shown here is derived from an EMBL/GenBank/DDBJ whole genome shotgun (WGS) entry which is preliminary data.</text>
</comment>
<keyword evidence="2" id="KW-1185">Reference proteome</keyword>
<dbReference type="RefSeq" id="WP_154613865.1">
    <property type="nucleotide sequence ID" value="NZ_CP053660.1"/>
</dbReference>
<protein>
    <submittedName>
        <fullName evidence="1">Uncharacterized protein</fullName>
    </submittedName>
</protein>
<organism evidence="1 2">
    <name type="scientific">Nocardioides marmotae</name>
    <dbReference type="NCBI Taxonomy" id="2663857"/>
    <lineage>
        <taxon>Bacteria</taxon>
        <taxon>Bacillati</taxon>
        <taxon>Actinomycetota</taxon>
        <taxon>Actinomycetes</taxon>
        <taxon>Propionibacteriales</taxon>
        <taxon>Nocardioidaceae</taxon>
        <taxon>Nocardioides</taxon>
    </lineage>
</organism>
<sequence>MEQAEVLDQPGRAPVRRRTRWLLAALALVLLVGWAVDHRLRGSEERAVDGCGTEAATATERTDESMSMIRTYVQPALLSVPRGSSQDGFFDLVAEEAREAEPRVRDALAVCRDVDVTPVHPGLRERRDAYVAHLAARADWLAAIAADGRAYYHDRPDLARLREAAFGGRS</sequence>
<reference evidence="1 2" key="1">
    <citation type="submission" date="2019-10" db="EMBL/GenBank/DDBJ databases">
        <title>Nocardioides novel species isolated from the excrement of Marmot.</title>
        <authorList>
            <person name="Zhang G."/>
        </authorList>
    </citation>
    <scope>NUCLEOTIDE SEQUENCE [LARGE SCALE GENOMIC DNA]</scope>
    <source>
        <strain evidence="2">zg-579</strain>
    </source>
</reference>